<dbReference type="InterPro" id="IPR002213">
    <property type="entry name" value="UDP_glucos_trans"/>
</dbReference>
<dbReference type="CDD" id="cd03784">
    <property type="entry name" value="GT1_Gtf-like"/>
    <property type="match status" value="1"/>
</dbReference>
<reference evidence="4" key="2">
    <citation type="submission" date="2025-08" db="UniProtKB">
        <authorList>
            <consortium name="RefSeq"/>
        </authorList>
    </citation>
    <scope>IDENTIFICATION</scope>
    <source>
        <tissue evidence="4">Seedling</tissue>
    </source>
</reference>
<dbReference type="SMR" id="A0A6P3ZUH5"/>
<protein>
    <submittedName>
        <fullName evidence="4">Anthocyanidin 3-O-glucosyltransferase 7</fullName>
    </submittedName>
</protein>
<sequence>MALSSSISKPEQPHVAVFAFPFGSHPISLLSLVRKLACAAPQVQFSFFNTAKSNASLFHSSSSSSSSNIPHNLKPCSVDDGVPVGHVLSGNPLEEVDFFLKSSIANFTNSMNDNNTNMRITCLLSDAFVSSCCADVAEHFGVPWIAAWLPCSPSLSAHLHTHLIRQHTRTNHHHLDFIPGLSEFLISDLPGEILSVSDDDLQSSPFLKTLSQLELVLPKAVSVVVSSYEELNPPALDDDLRSKLGNVLDVGFFTVTLPLPPLPPSDSDPTGCLSWLDAQKPGSVAYISFGTVSMLPQKELVALAEALEDTKVPFLWSLKDHLRKDLPSGFSERTKTQGKFVGWAPQKEVLSHDSVGVFLTHFGTNSVYEGVVCGVPLIGRPFFGDQHMMGRLVQTIWKDGLILEGPNNSGELTKPGVKQSLELILGLANEEHGKKVRQGALALKRRVLQAHLAPTSCAARDFKILVALISK</sequence>
<dbReference type="GO" id="GO:0008194">
    <property type="term" value="F:UDP-glycosyltransferase activity"/>
    <property type="evidence" value="ECO:0007669"/>
    <property type="project" value="InterPro"/>
</dbReference>
<dbReference type="KEGG" id="zju:107418694"/>
<dbReference type="SUPFAM" id="SSF53756">
    <property type="entry name" value="UDP-Glycosyltransferase/glycogen phosphorylase"/>
    <property type="match status" value="1"/>
</dbReference>
<dbReference type="RefSeq" id="XP_015882880.1">
    <property type="nucleotide sequence ID" value="XM_016027394.1"/>
</dbReference>
<evidence type="ECO:0000256" key="2">
    <source>
        <dbReference type="ARBA" id="ARBA00022679"/>
    </source>
</evidence>
<dbReference type="PANTHER" id="PTHR48045:SF34">
    <property type="entry name" value="ISOFLAVONE 7-O-GLUCOSYLTRANSFERASE 1-LIKE"/>
    <property type="match status" value="1"/>
</dbReference>
<proteinExistence type="inferred from homology"/>
<evidence type="ECO:0000256" key="1">
    <source>
        <dbReference type="ARBA" id="ARBA00009995"/>
    </source>
</evidence>
<reference evidence="3" key="1">
    <citation type="submission" date="2025-05" db="UniProtKB">
        <authorList>
            <consortium name="RefSeq"/>
        </authorList>
    </citation>
    <scope>NUCLEOTIDE SEQUENCE [LARGE SCALE GENOMIC DNA]</scope>
</reference>
<accession>A0A6P3ZUH5</accession>
<organism evidence="3 4">
    <name type="scientific">Ziziphus jujuba</name>
    <name type="common">Chinese jujube</name>
    <name type="synonym">Ziziphus sativa</name>
    <dbReference type="NCBI Taxonomy" id="326968"/>
    <lineage>
        <taxon>Eukaryota</taxon>
        <taxon>Viridiplantae</taxon>
        <taxon>Streptophyta</taxon>
        <taxon>Embryophyta</taxon>
        <taxon>Tracheophyta</taxon>
        <taxon>Spermatophyta</taxon>
        <taxon>Magnoliopsida</taxon>
        <taxon>eudicotyledons</taxon>
        <taxon>Gunneridae</taxon>
        <taxon>Pentapetalae</taxon>
        <taxon>rosids</taxon>
        <taxon>fabids</taxon>
        <taxon>Rosales</taxon>
        <taxon>Rhamnaceae</taxon>
        <taxon>Paliureae</taxon>
        <taxon>Ziziphus</taxon>
    </lineage>
</organism>
<dbReference type="PANTHER" id="PTHR48045">
    <property type="entry name" value="UDP-GLYCOSYLTRANSFERASE 72B1"/>
    <property type="match status" value="1"/>
</dbReference>
<name>A0A6P3ZUH5_ZIZJJ</name>
<keyword evidence="3" id="KW-1185">Reference proteome</keyword>
<dbReference type="GeneID" id="107418694"/>
<dbReference type="Gene3D" id="3.40.50.2000">
    <property type="entry name" value="Glycogen Phosphorylase B"/>
    <property type="match status" value="2"/>
</dbReference>
<dbReference type="Pfam" id="PF00201">
    <property type="entry name" value="UDPGT"/>
    <property type="match status" value="1"/>
</dbReference>
<dbReference type="Proteomes" id="UP001652623">
    <property type="component" value="Chromosome 2"/>
</dbReference>
<dbReference type="FunFam" id="3.40.50.2000:FF:000060">
    <property type="entry name" value="Glycosyltransferase"/>
    <property type="match status" value="1"/>
</dbReference>
<comment type="similarity">
    <text evidence="1">Belongs to the UDP-glycosyltransferase family.</text>
</comment>
<evidence type="ECO:0000313" key="3">
    <source>
        <dbReference type="Proteomes" id="UP001652623"/>
    </source>
</evidence>
<dbReference type="AlphaFoldDB" id="A0A6P3ZUH5"/>
<gene>
    <name evidence="4" type="primary">LOC107418694</name>
</gene>
<keyword evidence="2" id="KW-0808">Transferase</keyword>
<evidence type="ECO:0000313" key="4">
    <source>
        <dbReference type="RefSeq" id="XP_015882880.1"/>
    </source>
</evidence>